<evidence type="ECO:0000256" key="1">
    <source>
        <dbReference type="ARBA" id="ARBA00022630"/>
    </source>
</evidence>
<dbReference type="InterPro" id="IPR036318">
    <property type="entry name" value="FAD-bd_PCMH-like_sf"/>
</dbReference>
<gene>
    <name evidence="4" type="ORF">ABR82_04040</name>
</gene>
<dbReference type="AlphaFoldDB" id="A0A0R2RG15"/>
<dbReference type="InterPro" id="IPR004113">
    <property type="entry name" value="FAD-bd_oxidored_4_C"/>
</dbReference>
<feature type="domain" description="FAD-binding PCMH-type" evidence="3">
    <location>
        <begin position="34"/>
        <end position="213"/>
    </location>
</feature>
<dbReference type="GO" id="GO:0071949">
    <property type="term" value="F:FAD binding"/>
    <property type="evidence" value="ECO:0007669"/>
    <property type="project" value="InterPro"/>
</dbReference>
<organism evidence="4 5">
    <name type="scientific">Verrucomicrobia subdivision 6 bacterium BACL9 MAG-120507-bin52</name>
    <dbReference type="NCBI Taxonomy" id="1655590"/>
    <lineage>
        <taxon>Bacteria</taxon>
        <taxon>Pseudomonadati</taxon>
        <taxon>Verrucomicrobiota</taxon>
        <taxon>Verrucomicrobiia</taxon>
        <taxon>Verrucomicrobiales</taxon>
        <taxon>Verrucomicrobia subdivision 6</taxon>
    </lineage>
</organism>
<evidence type="ECO:0000313" key="4">
    <source>
        <dbReference type="EMBL" id="KRO61528.1"/>
    </source>
</evidence>
<keyword evidence="2" id="KW-0274">FAD</keyword>
<dbReference type="SUPFAM" id="SSF55103">
    <property type="entry name" value="FAD-linked oxidases, C-terminal domain"/>
    <property type="match status" value="1"/>
</dbReference>
<dbReference type="Pfam" id="PF02913">
    <property type="entry name" value="FAD-oxidase_C"/>
    <property type="match status" value="1"/>
</dbReference>
<feature type="non-terminal residue" evidence="4">
    <location>
        <position position="398"/>
    </location>
</feature>
<evidence type="ECO:0000313" key="5">
    <source>
        <dbReference type="Proteomes" id="UP000051269"/>
    </source>
</evidence>
<evidence type="ECO:0000259" key="3">
    <source>
        <dbReference type="PROSITE" id="PS51387"/>
    </source>
</evidence>
<dbReference type="EMBL" id="LIBO01000232">
    <property type="protein sequence ID" value="KRO61528.1"/>
    <property type="molecule type" value="Genomic_DNA"/>
</dbReference>
<name>A0A0R2RG15_9BACT</name>
<dbReference type="PANTHER" id="PTHR42934">
    <property type="entry name" value="GLYCOLATE OXIDASE SUBUNIT GLCD"/>
    <property type="match status" value="1"/>
</dbReference>
<dbReference type="InterPro" id="IPR006094">
    <property type="entry name" value="Oxid_FAD_bind_N"/>
</dbReference>
<dbReference type="PANTHER" id="PTHR42934:SF2">
    <property type="entry name" value="GLYCOLATE OXIDASE SUBUNIT GLCD"/>
    <property type="match status" value="1"/>
</dbReference>
<reference evidence="4 5" key="1">
    <citation type="submission" date="2015-10" db="EMBL/GenBank/DDBJ databases">
        <title>Metagenome-Assembled Genomes uncover a global brackish microbiome.</title>
        <authorList>
            <person name="Hugerth L.W."/>
            <person name="Larsson J."/>
            <person name="Alneberg J."/>
            <person name="Lindh M.V."/>
            <person name="Legrand C."/>
            <person name="Pinhassi J."/>
            <person name="Andersson A.F."/>
        </authorList>
    </citation>
    <scope>NUCLEOTIDE SEQUENCE [LARGE SCALE GENOMIC DNA]</scope>
    <source>
        <strain evidence="4">BACL18 MAG-120507-bin52</strain>
    </source>
</reference>
<comment type="caution">
    <text evidence="4">The sequence shown here is derived from an EMBL/GenBank/DDBJ whole genome shotgun (WGS) entry which is preliminary data.</text>
</comment>
<dbReference type="PROSITE" id="PS51387">
    <property type="entry name" value="FAD_PCMH"/>
    <property type="match status" value="1"/>
</dbReference>
<dbReference type="InterPro" id="IPR016169">
    <property type="entry name" value="FAD-bd_PCMH_sub2"/>
</dbReference>
<dbReference type="SUPFAM" id="SSF56176">
    <property type="entry name" value="FAD-binding/transporter-associated domain-like"/>
    <property type="match status" value="1"/>
</dbReference>
<dbReference type="GO" id="GO:0003824">
    <property type="term" value="F:catalytic activity"/>
    <property type="evidence" value="ECO:0007669"/>
    <property type="project" value="InterPro"/>
</dbReference>
<keyword evidence="1" id="KW-0285">Flavoprotein</keyword>
<accession>A0A0R2RG15</accession>
<dbReference type="Proteomes" id="UP000051269">
    <property type="component" value="Unassembled WGS sequence"/>
</dbReference>
<dbReference type="InterPro" id="IPR016166">
    <property type="entry name" value="FAD-bd_PCMH"/>
</dbReference>
<dbReference type="InterPro" id="IPR016164">
    <property type="entry name" value="FAD-linked_Oxase-like_C"/>
</dbReference>
<sequence>MKSHLRQLSRLLPRGTLRFDFPTLQANSSDAWVASSLPDAVAFPKSTAEVSKILAFTHRHRIPVTTRGAGRGYVGGCVPVQAGLVISLVKMKRILEISAADGLAVVQPGVITAKLGSDAMRRNLFYPPDPASLKESTLGGNIATNAGGPRCLKYGVTRNYVLGLEVVLGDGTIVRLGGRTHKNRTGFDLIGLFTGSEGMLGLVTEATMRLIPLPPTRSCLRAEFTSVAQAAAGVQKILSSGLLPCALEIADSFTLAAARKAIPKTPNCDSMLIVEFDGQPSSVKSELAAATKVLRPSSSKIVTAHGNAACEKIWEIRRGFSYALRDTGLVKLNEDVTVPRGRVVDLFRLTARLQKKYGVPISSFGHAGDGNIHVNLMAPVGTKPDDRHMHRILDELFR</sequence>
<proteinExistence type="predicted"/>
<dbReference type="Gene3D" id="3.30.70.2740">
    <property type="match status" value="1"/>
</dbReference>
<dbReference type="InterPro" id="IPR051914">
    <property type="entry name" value="FAD-linked_OxidoTrans_Type4"/>
</dbReference>
<protein>
    <submittedName>
        <fullName evidence="4">Glycolate oxidase</fullName>
    </submittedName>
</protein>
<evidence type="ECO:0000256" key="2">
    <source>
        <dbReference type="ARBA" id="ARBA00022827"/>
    </source>
</evidence>
<dbReference type="Gene3D" id="3.30.465.10">
    <property type="match status" value="1"/>
</dbReference>
<dbReference type="Pfam" id="PF01565">
    <property type="entry name" value="FAD_binding_4"/>
    <property type="match status" value="1"/>
</dbReference>